<feature type="region of interest" description="Disordered" evidence="3">
    <location>
        <begin position="4924"/>
        <end position="5052"/>
    </location>
</feature>
<feature type="compositionally biased region" description="Basic and acidic residues" evidence="3">
    <location>
        <begin position="605"/>
        <end position="624"/>
    </location>
</feature>
<keyword evidence="6" id="KW-1185">Reference proteome</keyword>
<dbReference type="GO" id="GO:0005634">
    <property type="term" value="C:nucleus"/>
    <property type="evidence" value="ECO:0007669"/>
    <property type="project" value="UniProtKB-SubCell"/>
</dbReference>
<dbReference type="InterPro" id="IPR036034">
    <property type="entry name" value="PDZ_sf"/>
</dbReference>
<feature type="compositionally biased region" description="Low complexity" evidence="3">
    <location>
        <begin position="407"/>
        <end position="417"/>
    </location>
</feature>
<proteinExistence type="predicted"/>
<feature type="region of interest" description="Disordered" evidence="3">
    <location>
        <begin position="1636"/>
        <end position="1695"/>
    </location>
</feature>
<dbReference type="GO" id="GO:0043034">
    <property type="term" value="C:costamere"/>
    <property type="evidence" value="ECO:0007669"/>
    <property type="project" value="TreeGrafter"/>
</dbReference>
<dbReference type="PANTHER" id="PTHR23348">
    <property type="entry name" value="PERIAXIN/AHNAK"/>
    <property type="match status" value="1"/>
</dbReference>
<feature type="region of interest" description="Disordered" evidence="3">
    <location>
        <begin position="247"/>
        <end position="733"/>
    </location>
</feature>
<evidence type="ECO:0000313" key="5">
    <source>
        <dbReference type="EMBL" id="VTJ80610.1"/>
    </source>
</evidence>
<feature type="region of interest" description="Disordered" evidence="3">
    <location>
        <begin position="4418"/>
        <end position="4442"/>
    </location>
</feature>
<feature type="non-terminal residue" evidence="5">
    <location>
        <position position="5052"/>
    </location>
</feature>
<feature type="region of interest" description="Disordered" evidence="3">
    <location>
        <begin position="1784"/>
        <end position="1855"/>
    </location>
</feature>
<feature type="region of interest" description="Disordered" evidence="3">
    <location>
        <begin position="4799"/>
        <end position="4891"/>
    </location>
</feature>
<name>A0A5E4CH14_MARMO</name>
<evidence type="ECO:0000256" key="2">
    <source>
        <dbReference type="ARBA" id="ARBA00023242"/>
    </source>
</evidence>
<feature type="region of interest" description="Disordered" evidence="3">
    <location>
        <begin position="3430"/>
        <end position="3455"/>
    </location>
</feature>
<feature type="compositionally biased region" description="Basic and acidic residues" evidence="3">
    <location>
        <begin position="531"/>
        <end position="547"/>
    </location>
</feature>
<feature type="compositionally biased region" description="Low complexity" evidence="3">
    <location>
        <begin position="24"/>
        <end position="41"/>
    </location>
</feature>
<feature type="compositionally biased region" description="Basic and acidic residues" evidence="3">
    <location>
        <begin position="1845"/>
        <end position="1855"/>
    </location>
</feature>
<dbReference type="SMART" id="SM00228">
    <property type="entry name" value="PDZ"/>
    <property type="match status" value="1"/>
</dbReference>
<evidence type="ECO:0000313" key="6">
    <source>
        <dbReference type="Proteomes" id="UP000335636"/>
    </source>
</evidence>
<dbReference type="InterPro" id="IPR001478">
    <property type="entry name" value="PDZ"/>
</dbReference>
<feature type="compositionally biased region" description="Basic and acidic residues" evidence="3">
    <location>
        <begin position="1676"/>
        <end position="1687"/>
    </location>
</feature>
<feature type="compositionally biased region" description="Basic and acidic residues" evidence="3">
    <location>
        <begin position="2183"/>
        <end position="2193"/>
    </location>
</feature>
<feature type="compositionally biased region" description="Basic residues" evidence="3">
    <location>
        <begin position="310"/>
        <end position="321"/>
    </location>
</feature>
<feature type="region of interest" description="Disordered" evidence="3">
    <location>
        <begin position="1"/>
        <end position="107"/>
    </location>
</feature>
<evidence type="ECO:0000259" key="4">
    <source>
        <dbReference type="PROSITE" id="PS50106"/>
    </source>
</evidence>
<feature type="compositionally biased region" description="Basic and acidic residues" evidence="3">
    <location>
        <begin position="4945"/>
        <end position="4954"/>
    </location>
</feature>
<sequence length="5052" mass="535499">MPRPPHPVAVALPGTQCPPPCVPSGPSTSVSPPTASLPTVSGRQLQPEEPGAATEEDRTVTEGPVDEVIRPRPQGSSPVYECTAEGTGFGVQEDAPGRRGSSGRRRSWWKRASGDSQVFSRMSHPEAVREVTEVTLETEVEAGASGYSVTGGGHQGIFVKQVLKDSSAAKLFSLREGDQLLSATIFFDNIKYEDALKILQYSEPYKIQFRIKRKLPAPEGEELAVSGPWQDSQGKEQVRPLRQGTSLCASSSEFPPPVFQDKDVTDECTETPTKTLEADGDRERLISKPRESRGRRPHERLSWPKFQALKSKRGPGPRRSHSSSEAHEPGDARDVSPTSTDTEAQLQEELQAQKAGPGRQRRRKFLNFRFKMGSGQEPSAAGQLGREAHGRPHPAGVLGEMGPWEDGPGATGAPAGGRPEERAQWQEAGPPVQQGMEPGLPAHALGDRAPAEGVGMAARGQRETQPVSTQHKAGEHSKPRSGTGAGRGMSWEQEWEEIQSLEMGIARLSLLDTQDPGSSQTHGPETQVQVRDLKTPKFGISKEKVTETGKGGKGLEKKKGEQTSPGEDEGGRTEATAEEDTPVGTGPQADAARRKEQKQKTPKTPQDKGETQKDEDPERREAKAKMPRAPRSSMGRSPSREGRASSPRAGGEGKRETAREDRRATRGPHAVGTEDALPGEEQEQRPVGATQKRDAETTEENVKKGHRDQDAGEGRLRRPTFKMPSFSGSAVGRAWDASVEVRAPKVEADVALPSTQGDLKSSDLSIQLPATNLDTRDGQVDVTLPEATLPEGDLLADTDSGAGLKGHLPKVQMPSIKMPKVDLKGPQVDIKGPKLEVKGPKVEVSVPDLDMELPSGQVDIQAPTTKLEEDLALADKEVATGDSKFKRPKFKMPSFGISAPGKTLDTSMEVKAPKVEAHVTLPSIQGDLKDPDLHMQLPEANVDIRAGHMDMTLPEATLPKKVLLAAPDAEAGLKGHKAKVQMPSIKMPKVDLKGPQVDVKGPKLNVKGKKCEVNAPDLDVELPSVQVDTQVPGEKLEGDLALADKEVATKDSKFKMPKFKMPSFGLSAPVKTLDTSMEVKAPKVEVDVALPSIQGELKTSDISIQLPTADLDPKARQVEVTLPEATVPEGEFQVAPAAGASLKGHMPKVQMPSIKMPKVDLKGPQVDIKGPKLEVKGPKVEVSAPDLDMELPSGQVDMQAPSAKLEGDLTLEDKEVDIKDSKFKMPKFKMPSFGLSAPSKTLDTSMEVKAPKVEADVALPSIQSDLKTSELSIQMPTADLEAGTGQVDLTLPKATLPKGELPAAPPAGASLKGHLPKVQMPSIKMPKVDLKGPQVDIKGPKLEVKDPKVEVSALDLDMELPSGHMDIQASSAKLEGELALEDKEEAIKDSKFKMPKFKMPSFGLSAPSKTLDTSMKVKAPKVEADVALPSIQSDLKTSDISIQLPTANLEAGDSQGDVTLPKTTLPEGEQPPAPPAGASLKGHLPKVQMPSIKMPKVDLKGPQVDIKGPKLEVKGPKVEVSVPDLDMELPSGQVDMQAPSAKLEGDLALEDKEVDIKDSKFKMPKFKMPSFSVSTPSKTLDTSMEVKAPKAEADVALPSIQSDLKTSELGIQMPTADLEAGTGQVDLTLPKATLPKGELSAAPPAGASLKGHLPKGQMPSIKMPKVDLKGPQVDVKGPKLDMKDNKGEVNTPDLDVEQASVQVDIKAPGAKVEGALALAEKDLATKEGKFKMPKFKMPSFGLSAPSKTLDTSMKVKAPKVEADVALPSIQSDLKTSDISIQLPTANLEARDSQGDVTLPKTTLPEGELMPAPPAGASLKGHLPKVQMPSIKMPKVDLKGPQVDIKGPKLDIKGPKVEVSAPDFDMELPSVQVDIEAPGAKLEGDLALEDKDVDTKDSKFKMPKFKMPSFGLSAPVKTLGASVEVKAPKVEVDVALPSIQGDLKSSDISIQLPPTEMGDRAGQVDVTLPEATLPKEELPAAPADGASLKGHLLKGQMPSIKMPKVDLKGPQVDVKGPKLDLKGIKGRVSAPDRDMEQPSLQVDIQVPGEKLDGDLALADKDVATKEDKFKMPKFKMPSLGVSALGKALDASVEVKAPKVEDDVALLSTQGDLMSSDLSIQLPTADLDTRDGQVYVTLHEATLPEGELPVAPDTKSGLKGHQPKVQMPRFKMPKVDIKGPQVDVKGPKLDVKGSRGEVSGPDLDMELPSGQVDIQAPSAKLEGDLALADKEVATRDSKFKMPEFKMPSFGISAPGKTLDASLEVKGPKVEVDVALPSIQGDLKASDLSIQLPTTGLEAGTGKVDVTVPEATLSEGEIPATPAAGAKLKGHLPKMQMPSIKMHKVDLKGPQLDIQGPKLEVKGTKVEVSTPVMDVEQPSVQVDIQAPGAKVEGDLALADKDVATKEGKFKMPKFKMPSLGVSAPGKALDTSVEVKVAKVEADVTLPSIHGDLKTSDLSIQLPTAALNTRDGQEDVTLYEATLPEGELLAAPDSGPSLKGHLPKVQMPSIKMPKVDLKGPKLDVKGPKSGVSSLDLEMELPLGQVDIQAPTTKMEGDLALEDKEVATRDSKLKRPKFKMPSFGISVPGKTLGASVEVEAPKEVADVVLPSKQSDLKSSDLSIQLPPADMGDRAGQVDVTLPEATLPKGELPAAPADGASLKGHLPKVQMPSIKMPKVDLKGPQVDVKGPKLDMKGIKGEVNTPDLDVEQPSVQVDIKAPGAKVEGALALAEKDLATKEGKFKMPKFKMPSFGLSAPSKTLDTSMKVKAPKVEADVALPSIQSDLKTSELSIQMPTADLEAGTGQLEGDLALADKDVDTKDSKFKMPKFKMPSFGVSAPSKTLDTSVEVKARKVEADVALPSIQSDLKTSELSIQMPTADLEAGTGQVDLTLPKATLPKGELPAAPPAGASLKGHLPKVQMPSIKMPKVDLKGPQVDVKGPKLDMKGIKGRVSAPDRDMEQPSLQVDIQVPGEKLDGDLALADKDVATKEDKFKMPKFKMPSFGLSAPSKTLDTSMEVKAPKVEADVALPSIQSDLKTSELSIQMPTADLEAGTGQVDLTLPKATLPKGELPAAPPAGASLKGHLPKVQIPSTKMPKVDLKEPQVDVRGPKLDIKESKVEESTPDIDMEFPSIQVDIETPSAKLDGDLALADKDVATKEDKFKMPKFKMPSLGVSALGKALDASVEVKAPKVKDDVALLSTQGDLMSSDLSIQLPTADLDTRDGQVYVTLHEATLPEGELPVAPDTKSGLKGHQPKVQMPRFKMPKVDIKGPQVDIKGPKLDVKGSRGEVSGPDLDMELPSGQVDIQAPSAKLEGDLALADKEVATRDSKFKMPEFKMPSFGISAPGKTLDASMEVKGPKEEADVVLPSNQSDLKSSDLSIQLPTARTEQIDVTLLKEGLPKGELPVALPAGASLKGHLPKVQMPSIKMPKVDLKGPQVDVKSPNLDVKGTKGQVSTPDLDMEQPSVQVDIQVPGAKLEGDPALTDKEVITKEGKFKMPKFKMPSFGISVPGKTLDASVEVKAPKEVADVVLPSIQSDLKTPDLSIQLPTADLETRAGQVDVTFSEATLPKGELPAAPASRVGLKGHLPKVQMPSIKMPKVDLKGPQVDVKGPKLDMKGTKVEVSVPDFDMELPSVQVDIEAPGAKLEGDLALADKDVDTKDSKFKMPKFKMPSFSISAPGKILDTTMEVKAPKVEVDVPSIQGDLEASDLSIQLPATHPDARAGQGDVTFPDATRPNGELPATPAAGASLKGHLPKVQMPSIKMPKVDLKGPQVDVKGPKLDLKGTKGEVSTPDLMVEQPSVQVDIQAPGAKVEGDLALAEKDVATKEGKFKMPKFKMPSLGMSAPGKALDTSVEVKAPKVEADVTLSFTHGDLKSSDLHMQLPTADLDRRDGHVDMTLHETAQPEGELLAAPDSGASLKGLLPSIKMPKVDLKGPKLDVKGSKGEVSVPDLEMELPSMQVDIQTPSANLEGDLALLEEDVATKEGKFKMPKFKMPSVGLSAPGKALDTLVEVKVPKMKADVDMPSIEGDLKGSDLCIQLPDTDLDSRALQVDVTLPEATLPEEELLVASAAVSSLKGHLPKVQMPSIKMPKVDLKESQVDVKGPKLDIKGSKGRVSTPDLELPSVQVDIQAPGAQLEGDLALADKEVATKEGKFKMPKFKMPSFGMSAPGKALDTSVEVKRPKVEADVALPSIQGDLKDSDLSSQLSATDLEAGAGQVDVTLPKPTLLEGELQAAPDSGIGLKGHLPKMQMTSIKIPKVDLKGPLVDVKGPKGEESTPNLDMELPSMEVDIQAPSAKLEGDLALADKEVATKDSKFKMPKFKMPSFSLSAQGKASDASVEVKVPKVEANVTLPSIQGDIKSSELSIQLPTDHLQAGPGEVDVTLSEAALPEGEVPVATVSGVDLKGHVSKVQMPSIKMPKVDVKGPQVDTKGPKLEVKSPKGEVLPSELDVEQPPVLHAVDTQAPGAKLEGDLVVAGDLAPEDIKLESGDVDTPFSKRESELTFHRPHFKFSKLFSPHKKSPRGTAGVEEAPGACLLRVSPTSSSQVSGVESQECTVSGVTSSVESPSFLTSDLPFARADGAAGRTGPPVVTGSERPSLSQPPEACFPPGSRAECPQASCSPQRGAPSAGSESSVVCVSSPEHQSGPEDPEPPAFHARVTFPKFHKPKFGFSCAAAAVAEADSRAAEDSPGLSLLCPVEGVDSLGEGAVVTGLPASQPLSSGVPESPGREEHLGLAVVGGPAEAADRDGKGSPFKMPRLKLPSFSWSPKKQAVVTGDPGGHPEDATLSLVLDTDEMHTQHTVQVPPMEAQMHLPSEKEGEKGRPRKPALAMPRLPLPRRQASKARESLPPGDTDAALSSTTDGNDTEATERASCDGGQGDTGVTAGPLEGDGGHVQVPQAHPPSLGFDKPKVEVILSKADLHLPKHDLAIRGDSKESRLGDLSMSQSHGERMAHPEDVPTVESPEGGTTTRAAPADSQAHWFRMPTLRVPGFRRSSSKEQGGPREQDTAEICRLAAPTPAEAAPDPGSMAEASVSPRPLEAQMEGAAPESESYAD</sequence>
<feature type="compositionally biased region" description="Basic and acidic residues" evidence="3">
    <location>
        <begin position="4924"/>
        <end position="4936"/>
    </location>
</feature>
<feature type="compositionally biased region" description="Basic and acidic residues" evidence="3">
    <location>
        <begin position="4428"/>
        <end position="4438"/>
    </location>
</feature>
<feature type="compositionally biased region" description="Basic and acidic residues" evidence="3">
    <location>
        <begin position="3773"/>
        <end position="3783"/>
    </location>
</feature>
<comment type="caution">
    <text evidence="5">The sequence shown here is derived from an EMBL/GenBank/DDBJ whole genome shotgun (WGS) entry which is preliminary data.</text>
</comment>
<feature type="region of interest" description="Disordered" evidence="3">
    <location>
        <begin position="4576"/>
        <end position="4649"/>
    </location>
</feature>
<reference evidence="5" key="1">
    <citation type="submission" date="2019-04" db="EMBL/GenBank/DDBJ databases">
        <authorList>
            <person name="Alioto T."/>
            <person name="Alioto T."/>
        </authorList>
    </citation>
    <scope>NUCLEOTIDE SEQUENCE [LARGE SCALE GENOMIC DNA]</scope>
</reference>
<dbReference type="EMBL" id="CABDUW010001320">
    <property type="protein sequence ID" value="VTJ80610.1"/>
    <property type="molecule type" value="Genomic_DNA"/>
</dbReference>
<feature type="compositionally biased region" description="Basic and acidic residues" evidence="3">
    <location>
        <begin position="322"/>
        <end position="334"/>
    </location>
</feature>
<evidence type="ECO:0000256" key="3">
    <source>
        <dbReference type="SAM" id="MobiDB-lite"/>
    </source>
</evidence>
<dbReference type="InterPro" id="IPR052082">
    <property type="entry name" value="Myelin_sheath_structural"/>
</dbReference>
<feature type="compositionally biased region" description="Basic and acidic residues" evidence="3">
    <location>
        <begin position="691"/>
        <end position="716"/>
    </location>
</feature>
<feature type="region of interest" description="Disordered" evidence="3">
    <location>
        <begin position="1447"/>
        <end position="1483"/>
    </location>
</feature>
<feature type="compositionally biased region" description="Low complexity" evidence="3">
    <location>
        <begin position="5012"/>
        <end position="5023"/>
    </location>
</feature>
<dbReference type="Gene3D" id="2.30.42.10">
    <property type="match status" value="1"/>
</dbReference>
<feature type="compositionally biased region" description="Low complexity" evidence="3">
    <location>
        <begin position="343"/>
        <end position="353"/>
    </location>
</feature>
<accession>A0A5E4CH14</accession>
<evidence type="ECO:0000256" key="1">
    <source>
        <dbReference type="ARBA" id="ARBA00004123"/>
    </source>
</evidence>
<feature type="compositionally biased region" description="Low complexity" evidence="3">
    <location>
        <begin position="4824"/>
        <end position="4836"/>
    </location>
</feature>
<dbReference type="FunFam" id="2.30.42.10:FF:000225">
    <property type="entry name" value="AHNAK2 isoform 1"/>
    <property type="match status" value="1"/>
</dbReference>
<feature type="compositionally biased region" description="Basic and acidic residues" evidence="3">
    <location>
        <begin position="276"/>
        <end position="302"/>
    </location>
</feature>
<organism evidence="5 6">
    <name type="scientific">Marmota monax</name>
    <name type="common">Woodchuck</name>
    <dbReference type="NCBI Taxonomy" id="9995"/>
    <lineage>
        <taxon>Eukaryota</taxon>
        <taxon>Metazoa</taxon>
        <taxon>Chordata</taxon>
        <taxon>Craniata</taxon>
        <taxon>Vertebrata</taxon>
        <taxon>Euteleostomi</taxon>
        <taxon>Mammalia</taxon>
        <taxon>Eutheria</taxon>
        <taxon>Euarchontoglires</taxon>
        <taxon>Glires</taxon>
        <taxon>Rodentia</taxon>
        <taxon>Sciuromorpha</taxon>
        <taxon>Sciuridae</taxon>
        <taxon>Xerinae</taxon>
        <taxon>Marmotini</taxon>
        <taxon>Marmota</taxon>
    </lineage>
</organism>
<feature type="compositionally biased region" description="Low complexity" evidence="3">
    <location>
        <begin position="4625"/>
        <end position="4637"/>
    </location>
</feature>
<dbReference type="PROSITE" id="PS50106">
    <property type="entry name" value="PDZ"/>
    <property type="match status" value="1"/>
</dbReference>
<dbReference type="GO" id="GO:0043484">
    <property type="term" value="P:regulation of RNA splicing"/>
    <property type="evidence" value="ECO:0007669"/>
    <property type="project" value="TreeGrafter"/>
</dbReference>
<protein>
    <recommendedName>
        <fullName evidence="4">PDZ domain-containing protein</fullName>
    </recommendedName>
</protein>
<dbReference type="Proteomes" id="UP000335636">
    <property type="component" value="Unassembled WGS sequence"/>
</dbReference>
<feature type="region of interest" description="Disordered" evidence="3">
    <location>
        <begin position="2176"/>
        <end position="2205"/>
    </location>
</feature>
<comment type="subcellular location">
    <subcellularLocation>
        <location evidence="1">Nucleus</location>
    </subcellularLocation>
</comment>
<feature type="compositionally biased region" description="Polar residues" evidence="3">
    <location>
        <begin position="511"/>
        <end position="529"/>
    </location>
</feature>
<gene>
    <name evidence="5" type="ORF">MONAX_5E034760</name>
</gene>
<dbReference type="SUPFAM" id="SSF50156">
    <property type="entry name" value="PDZ domain-like"/>
    <property type="match status" value="1"/>
</dbReference>
<feature type="region of interest" description="Disordered" evidence="3">
    <location>
        <begin position="785"/>
        <end position="834"/>
    </location>
</feature>
<keyword evidence="2" id="KW-0539">Nucleus</keyword>
<feature type="compositionally biased region" description="Basic and acidic residues" evidence="3">
    <location>
        <begin position="651"/>
        <end position="664"/>
    </location>
</feature>
<feature type="domain" description="PDZ" evidence="4">
    <location>
        <begin position="133"/>
        <end position="200"/>
    </location>
</feature>
<feature type="region of interest" description="Disordered" evidence="3">
    <location>
        <begin position="3765"/>
        <end position="3784"/>
    </location>
</feature>
<dbReference type="PANTHER" id="PTHR23348:SF37">
    <property type="entry name" value="PROTEIN AHNAK2"/>
    <property type="match status" value="1"/>
</dbReference>